<dbReference type="PROSITE" id="PS50977">
    <property type="entry name" value="HTH_TETR_2"/>
    <property type="match status" value="1"/>
</dbReference>
<dbReference type="Pfam" id="PF00440">
    <property type="entry name" value="TetR_N"/>
    <property type="match status" value="1"/>
</dbReference>
<dbReference type="EMBL" id="CP009885">
    <property type="protein sequence ID" value="ALR07550.1"/>
    <property type="molecule type" value="Genomic_DNA"/>
</dbReference>
<gene>
    <name evidence="4" type="ORF">XFHB_12590</name>
</gene>
<dbReference type="RefSeq" id="WP_088578496.1">
    <property type="nucleotide sequence ID" value="NZ_CP009885.1"/>
</dbReference>
<accession>A0ABC8AGP9</accession>
<dbReference type="Gene3D" id="1.10.357.10">
    <property type="entry name" value="Tetracycline Repressor, domain 2"/>
    <property type="match status" value="1"/>
</dbReference>
<dbReference type="PANTHER" id="PTHR30055:SF222">
    <property type="entry name" value="REGULATORY PROTEIN"/>
    <property type="match status" value="1"/>
</dbReference>
<evidence type="ECO:0000313" key="4">
    <source>
        <dbReference type="EMBL" id="ALR07550.1"/>
    </source>
</evidence>
<sequence>MARPQSKDKRQMILQTAIQLFAEEGLNAPTARIAKLTPVAEGTIFTYFSTKDELLNKLYLELKSQLRDALVPPPESADLQEQVWMAWQTYVNWGVSHPQEHLVLAKLGLSTRINEATRTEGNRTFCGVSGLLTQAMATGALCNQSPDFVGALMGAMGDVTITFIRANPTGAEVTCRDGFVAFWNAITAR</sequence>
<dbReference type="PANTHER" id="PTHR30055">
    <property type="entry name" value="HTH-TYPE TRANSCRIPTIONAL REGULATOR RUTR"/>
    <property type="match status" value="1"/>
</dbReference>
<feature type="DNA-binding region" description="H-T-H motif" evidence="2">
    <location>
        <begin position="29"/>
        <end position="48"/>
    </location>
</feature>
<keyword evidence="1 2" id="KW-0238">DNA-binding</keyword>
<dbReference type="AlphaFoldDB" id="A0ABC8AGP9"/>
<protein>
    <submittedName>
        <fullName evidence="4">TetR/AcrR family transcriptional regulator</fullName>
    </submittedName>
</protein>
<dbReference type="Proteomes" id="UP000196980">
    <property type="component" value="Chromosome"/>
</dbReference>
<feature type="domain" description="HTH tetR-type" evidence="3">
    <location>
        <begin position="7"/>
        <end position="66"/>
    </location>
</feature>
<evidence type="ECO:0000313" key="5">
    <source>
        <dbReference type="Proteomes" id="UP000196980"/>
    </source>
</evidence>
<proteinExistence type="predicted"/>
<name>A0ABC8AGP9_XYLFS</name>
<dbReference type="InterPro" id="IPR050109">
    <property type="entry name" value="HTH-type_TetR-like_transc_reg"/>
</dbReference>
<dbReference type="PRINTS" id="PR00455">
    <property type="entry name" value="HTHTETR"/>
</dbReference>
<dbReference type="InterPro" id="IPR001647">
    <property type="entry name" value="HTH_TetR"/>
</dbReference>
<organism evidence="4 5">
    <name type="scientific">Xylella fastidiosa</name>
    <dbReference type="NCBI Taxonomy" id="2371"/>
    <lineage>
        <taxon>Bacteria</taxon>
        <taxon>Pseudomonadati</taxon>
        <taxon>Pseudomonadota</taxon>
        <taxon>Gammaproteobacteria</taxon>
        <taxon>Lysobacterales</taxon>
        <taxon>Lysobacteraceae</taxon>
        <taxon>Xylella</taxon>
    </lineage>
</organism>
<dbReference type="KEGG" id="xfh:XFHB_12590"/>
<reference evidence="5" key="1">
    <citation type="submission" date="2014-11" db="EMBL/GenBank/DDBJ databases">
        <title>Xylella fastidiosa Hib4 Genome Sequencing.</title>
        <authorList>
            <person name="Pierry P.M."/>
            <person name="da Silva A.M."/>
        </authorList>
    </citation>
    <scope>NUCLEOTIDE SEQUENCE [LARGE SCALE GENOMIC DNA]</scope>
    <source>
        <strain evidence="5">Hib4</strain>
    </source>
</reference>
<evidence type="ECO:0000259" key="3">
    <source>
        <dbReference type="PROSITE" id="PS50977"/>
    </source>
</evidence>
<dbReference type="SUPFAM" id="SSF46689">
    <property type="entry name" value="Homeodomain-like"/>
    <property type="match status" value="1"/>
</dbReference>
<dbReference type="InterPro" id="IPR009057">
    <property type="entry name" value="Homeodomain-like_sf"/>
</dbReference>
<dbReference type="GO" id="GO:0003677">
    <property type="term" value="F:DNA binding"/>
    <property type="evidence" value="ECO:0007669"/>
    <property type="project" value="UniProtKB-UniRule"/>
</dbReference>
<evidence type="ECO:0000256" key="2">
    <source>
        <dbReference type="PROSITE-ProRule" id="PRU00335"/>
    </source>
</evidence>
<evidence type="ECO:0000256" key="1">
    <source>
        <dbReference type="ARBA" id="ARBA00023125"/>
    </source>
</evidence>